<proteinExistence type="predicted"/>
<organism evidence="2 3">
    <name type="scientific">Dictyobacter halimunensis</name>
    <dbReference type="NCBI Taxonomy" id="3026934"/>
    <lineage>
        <taxon>Bacteria</taxon>
        <taxon>Bacillati</taxon>
        <taxon>Chloroflexota</taxon>
        <taxon>Ktedonobacteria</taxon>
        <taxon>Ktedonobacterales</taxon>
        <taxon>Dictyobacteraceae</taxon>
        <taxon>Dictyobacter</taxon>
    </lineage>
</organism>
<evidence type="ECO:0000256" key="1">
    <source>
        <dbReference type="SAM" id="MobiDB-lite"/>
    </source>
</evidence>
<comment type="caution">
    <text evidence="2">The sequence shown here is derived from an EMBL/GenBank/DDBJ whole genome shotgun (WGS) entry which is preliminary data.</text>
</comment>
<feature type="region of interest" description="Disordered" evidence="1">
    <location>
        <begin position="1"/>
        <end position="22"/>
    </location>
</feature>
<evidence type="ECO:0000313" key="2">
    <source>
        <dbReference type="EMBL" id="GLV56220.1"/>
    </source>
</evidence>
<dbReference type="Proteomes" id="UP001344906">
    <property type="component" value="Unassembled WGS sequence"/>
</dbReference>
<sequence>MILNEEHNEQNQQAWSSRVARERQGLSVSVEETMGDASSGELGWPEDDEHGMTNYTQSVHEPSLVPPRLRLQSRAIAAIQPEGDAVVDASSYTGVSSGEVEEGKLNTATQNTNILMRFAQRLTSSFGALNGPFPAEEASTELDFGRPVAVGMKASALAAIADVEVCTASTITGSMPPAPKKSPATVKDAHGRQRLAGRTTRIRLEVVPNPAAQKNKPARTTHGQNSDKAVEEVEQKDFVEQKSFFDLQDSTTTGMHLPVHQLRREEAGSTSVHLPTVNAKKGETSNGNRLSAAEKEMPRFETTGALKRATQGSLSGTAFFAPGQREATVANPHITAASVVLVTLTSNPGPVVVQYVSLQPQMGFTVHLTAPTSMHTSFNYIVLLGELF</sequence>
<accession>A0ABQ6FPL5</accession>
<keyword evidence="3" id="KW-1185">Reference proteome</keyword>
<reference evidence="2 3" key="1">
    <citation type="submission" date="2023-02" db="EMBL/GenBank/DDBJ databases">
        <title>Dictyobacter halimunensis sp. nov., a new member of the class Ktedonobacteria from forest soil in a geothermal area.</title>
        <authorList>
            <person name="Rachmania M.K."/>
            <person name="Ningsih F."/>
            <person name="Sakai Y."/>
            <person name="Yabe S."/>
            <person name="Yokota A."/>
            <person name="Sjamsuridzal W."/>
        </authorList>
    </citation>
    <scope>NUCLEOTIDE SEQUENCE [LARGE SCALE GENOMIC DNA]</scope>
    <source>
        <strain evidence="2 3">S3.2.2.5</strain>
    </source>
</reference>
<gene>
    <name evidence="2" type="ORF">KDH_30620</name>
</gene>
<protein>
    <submittedName>
        <fullName evidence="2">Uncharacterized protein</fullName>
    </submittedName>
</protein>
<dbReference type="EMBL" id="BSRI01000002">
    <property type="protein sequence ID" value="GLV56220.1"/>
    <property type="molecule type" value="Genomic_DNA"/>
</dbReference>
<evidence type="ECO:0000313" key="3">
    <source>
        <dbReference type="Proteomes" id="UP001344906"/>
    </source>
</evidence>
<name>A0ABQ6FPL5_9CHLR</name>